<dbReference type="GeneID" id="64062510"/>
<proteinExistence type="inferred from homology"/>
<evidence type="ECO:0000259" key="2">
    <source>
        <dbReference type="Pfam" id="PF00582"/>
    </source>
</evidence>
<evidence type="ECO:0000313" key="3">
    <source>
        <dbReference type="EMBL" id="EPD97641.1"/>
    </source>
</evidence>
<comment type="caution">
    <text evidence="3">The sequence shown here is derived from an EMBL/GenBank/DDBJ whole genome shotgun (WGS) entry which is preliminary data.</text>
</comment>
<dbReference type="PANTHER" id="PTHR31964">
    <property type="entry name" value="ADENINE NUCLEOTIDE ALPHA HYDROLASES-LIKE SUPERFAMILY PROTEIN"/>
    <property type="match status" value="1"/>
</dbReference>
<dbReference type="STRING" id="1203554.HMPREF1476_02117"/>
<dbReference type="InterPro" id="IPR006016">
    <property type="entry name" value="UspA"/>
</dbReference>
<dbReference type="EMBL" id="ATCF01000034">
    <property type="protein sequence ID" value="EPD97641.1"/>
    <property type="molecule type" value="Genomic_DNA"/>
</dbReference>
<dbReference type="eggNOG" id="COG0589">
    <property type="taxonomic scope" value="Bacteria"/>
</dbReference>
<dbReference type="Proteomes" id="UP000014400">
    <property type="component" value="Unassembled WGS sequence"/>
</dbReference>
<dbReference type="AlphaFoldDB" id="S3BAV5"/>
<comment type="similarity">
    <text evidence="1">Belongs to the universal stress protein A family.</text>
</comment>
<evidence type="ECO:0000313" key="4">
    <source>
        <dbReference type="Proteomes" id="UP000014400"/>
    </source>
</evidence>
<evidence type="ECO:0000256" key="1">
    <source>
        <dbReference type="ARBA" id="ARBA00008791"/>
    </source>
</evidence>
<dbReference type="InterPro" id="IPR014729">
    <property type="entry name" value="Rossmann-like_a/b/a_fold"/>
</dbReference>
<dbReference type="RefSeq" id="WP_005429535.1">
    <property type="nucleotide sequence ID" value="NZ_KE150481.1"/>
</dbReference>
<dbReference type="Gene3D" id="3.40.50.620">
    <property type="entry name" value="HUPs"/>
    <property type="match status" value="2"/>
</dbReference>
<feature type="domain" description="UspA" evidence="2">
    <location>
        <begin position="151"/>
        <end position="297"/>
    </location>
</feature>
<keyword evidence="4" id="KW-1185">Reference proteome</keyword>
<dbReference type="SUPFAM" id="SSF52402">
    <property type="entry name" value="Adenine nucleotide alpha hydrolases-like"/>
    <property type="match status" value="2"/>
</dbReference>
<dbReference type="Pfam" id="PF00582">
    <property type="entry name" value="Usp"/>
    <property type="match status" value="2"/>
</dbReference>
<feature type="domain" description="UspA" evidence="2">
    <location>
        <begin position="2"/>
        <end position="140"/>
    </location>
</feature>
<organism evidence="3 4">
    <name type="scientific">Sutterella wadsworthensis HGA0223</name>
    <dbReference type="NCBI Taxonomy" id="1203554"/>
    <lineage>
        <taxon>Bacteria</taxon>
        <taxon>Pseudomonadati</taxon>
        <taxon>Pseudomonadota</taxon>
        <taxon>Betaproteobacteria</taxon>
        <taxon>Burkholderiales</taxon>
        <taxon>Sutterellaceae</taxon>
        <taxon>Sutterella</taxon>
    </lineage>
</organism>
<sequence>MKILVPVDGSKNSLNAVQFIGSRKTLLGSEPKIELLNVQLPLPARACRLVGQDAIQRYYEDEAEKVFEPSRKILEKEGYQASEAFTVGEAAPTIAKAAEDIDADLIVMGSRGQSALKGLFFGSVSNGVLAQSKRPMLVIRDELPTPADSLRVGIAIDGSKYGRAAVRYVLKHLPLFGTQATFYLINVVSDYAGAVMPDMAGMALPALSEEEVLELQREEFNEAMDPLRPLFAKSAVKTKEICLVGNPGDEISAFARKRKLDIIVMGSHGYGRFKSAVMGSVATRIAASSNVPLLVIRTAS</sequence>
<dbReference type="PANTHER" id="PTHR31964:SF113">
    <property type="entry name" value="USPA DOMAIN-CONTAINING PROTEIN"/>
    <property type="match status" value="1"/>
</dbReference>
<dbReference type="CDD" id="cd00293">
    <property type="entry name" value="USP-like"/>
    <property type="match status" value="2"/>
</dbReference>
<dbReference type="HOGENOM" id="CLU_049301_2_1_4"/>
<name>S3BAV5_9BURK</name>
<dbReference type="InterPro" id="IPR006015">
    <property type="entry name" value="Universal_stress_UspA"/>
</dbReference>
<dbReference type="PATRIC" id="fig|1203554.3.peg.2200"/>
<reference evidence="3 4" key="1">
    <citation type="submission" date="2013-04" db="EMBL/GenBank/DDBJ databases">
        <title>The Genome Sequence of Sutterella wadsworthensis HGA0223.</title>
        <authorList>
            <consortium name="The Broad Institute Genomics Platform"/>
            <person name="Earl A."/>
            <person name="Ward D."/>
            <person name="Feldgarden M."/>
            <person name="Gevers D."/>
            <person name="Schmidt T.M."/>
            <person name="Dover J."/>
            <person name="Dai D."/>
            <person name="Walker B."/>
            <person name="Young S."/>
            <person name="Zeng Q."/>
            <person name="Gargeya S."/>
            <person name="Fitzgerald M."/>
            <person name="Haas B."/>
            <person name="Abouelleil A."/>
            <person name="Allen A.W."/>
            <person name="Alvarado L."/>
            <person name="Arachchi H.M."/>
            <person name="Berlin A.M."/>
            <person name="Chapman S.B."/>
            <person name="Gainer-Dewar J."/>
            <person name="Goldberg J."/>
            <person name="Griggs A."/>
            <person name="Gujja S."/>
            <person name="Hansen M."/>
            <person name="Howarth C."/>
            <person name="Imamovic A."/>
            <person name="Ireland A."/>
            <person name="Larimer J."/>
            <person name="McCowan C."/>
            <person name="Murphy C."/>
            <person name="Pearson M."/>
            <person name="Poon T.W."/>
            <person name="Priest M."/>
            <person name="Roberts A."/>
            <person name="Saif S."/>
            <person name="Shea T."/>
            <person name="Sisk P."/>
            <person name="Sykes S."/>
            <person name="Wortman J."/>
            <person name="Nusbaum C."/>
            <person name="Birren B."/>
        </authorList>
    </citation>
    <scope>NUCLEOTIDE SEQUENCE [LARGE SCALE GENOMIC DNA]</scope>
    <source>
        <strain evidence="3 4">HGA0223</strain>
    </source>
</reference>
<dbReference type="PRINTS" id="PR01438">
    <property type="entry name" value="UNVRSLSTRESS"/>
</dbReference>
<protein>
    <recommendedName>
        <fullName evidence="2">UspA domain-containing protein</fullName>
    </recommendedName>
</protein>
<gene>
    <name evidence="3" type="ORF">HMPREF1476_02117</name>
</gene>
<accession>S3BAV5</accession>